<sequence>MSMYLFDEQPIVANKALARALGLNEALVLQQINYWIEINKKSGKNYHDEKYWTYNSIRAWQEKDFDYMSVDTVKRTFAKLEKAGYLLVGNYNKDPRDKTKWYTINDEKLEELYLELNKKKLEHERSILEKESQNTMHNALGQNAPMEYGKMHQCNDAYSTDAFNENLPTHYGKLHEPLPEITTKNSSKNTSYISSGTSSHLSIYEDKDLYTMGGLDGGNKIIKSYQSCLEELRESTGYNEHMELGNKIIARTYDEIIRVLADVMILNADDTVTINQTKLPAYIVQERFRSLDSSHMEYLVNALSENEAKIRNVRAFILTAAYNAPSNMDAYYTALVSYDMREGGL</sequence>
<dbReference type="InterPro" id="IPR046059">
    <property type="entry name" value="DUF6017"/>
</dbReference>
<evidence type="ECO:0000313" key="4">
    <source>
        <dbReference type="Proteomes" id="UP000031339"/>
    </source>
</evidence>
<feature type="compositionally biased region" description="Polar residues" evidence="1">
    <location>
        <begin position="182"/>
        <end position="196"/>
    </location>
</feature>
<proteinExistence type="predicted"/>
<evidence type="ECO:0000259" key="2">
    <source>
        <dbReference type="Pfam" id="PF19481"/>
    </source>
</evidence>
<reference evidence="3 4" key="1">
    <citation type="submission" date="2014-12" db="EMBL/GenBank/DDBJ databases">
        <title>Partial genome sequence of Streptococcus constellatus KCOM 1650 (= ChDC B144).</title>
        <authorList>
            <person name="Kook J.-K."/>
            <person name="Park S.-N."/>
            <person name="Lim Y.K."/>
            <person name="Jo E."/>
        </authorList>
    </citation>
    <scope>NUCLEOTIDE SEQUENCE [LARGE SCALE GENOMIC DNA]</scope>
    <source>
        <strain evidence="3 4">KCOM 1650</strain>
    </source>
</reference>
<dbReference type="RefSeq" id="WP_039677248.1">
    <property type="nucleotide sequence ID" value="NZ_JWIY01000001.1"/>
</dbReference>
<dbReference type="AlphaFoldDB" id="A0A0C1K7L9"/>
<protein>
    <submittedName>
        <fullName evidence="3">Conjugal transfer protein</fullName>
    </submittedName>
</protein>
<evidence type="ECO:0000256" key="1">
    <source>
        <dbReference type="SAM" id="MobiDB-lite"/>
    </source>
</evidence>
<accession>A0A0C1K7L9</accession>
<feature type="region of interest" description="Disordered" evidence="1">
    <location>
        <begin position="174"/>
        <end position="196"/>
    </location>
</feature>
<evidence type="ECO:0000313" key="3">
    <source>
        <dbReference type="EMBL" id="KIC78861.1"/>
    </source>
</evidence>
<gene>
    <name evidence="3" type="ORF">RN79_04655</name>
</gene>
<dbReference type="OrthoDB" id="1258529at2"/>
<dbReference type="Proteomes" id="UP000031339">
    <property type="component" value="Unassembled WGS sequence"/>
</dbReference>
<dbReference type="EMBL" id="JWIY01000001">
    <property type="protein sequence ID" value="KIC78861.1"/>
    <property type="molecule type" value="Genomic_DNA"/>
</dbReference>
<dbReference type="Pfam" id="PF19481">
    <property type="entry name" value="DUF6017"/>
    <property type="match status" value="1"/>
</dbReference>
<name>A0A0C1K7L9_STRCV</name>
<feature type="domain" description="DUF6017" evidence="2">
    <location>
        <begin position="247"/>
        <end position="343"/>
    </location>
</feature>
<comment type="caution">
    <text evidence="3">The sequence shown here is derived from an EMBL/GenBank/DDBJ whole genome shotgun (WGS) entry which is preliminary data.</text>
</comment>
<organism evidence="3 4">
    <name type="scientific">Streptococcus constellatus</name>
    <dbReference type="NCBI Taxonomy" id="76860"/>
    <lineage>
        <taxon>Bacteria</taxon>
        <taxon>Bacillati</taxon>
        <taxon>Bacillota</taxon>
        <taxon>Bacilli</taxon>
        <taxon>Lactobacillales</taxon>
        <taxon>Streptococcaceae</taxon>
        <taxon>Streptococcus</taxon>
        <taxon>Streptococcus anginosus group</taxon>
    </lineage>
</organism>